<dbReference type="STRING" id="71784.A0A1Y2B8R7"/>
<accession>A0A1Y2B8R7</accession>
<dbReference type="GO" id="GO:0008270">
    <property type="term" value="F:zinc ion binding"/>
    <property type="evidence" value="ECO:0007669"/>
    <property type="project" value="InterPro"/>
</dbReference>
<dbReference type="SMART" id="SM00066">
    <property type="entry name" value="GAL4"/>
    <property type="match status" value="1"/>
</dbReference>
<dbReference type="PROSITE" id="PS50048">
    <property type="entry name" value="ZN2_CY6_FUNGAL_2"/>
    <property type="match status" value="1"/>
</dbReference>
<dbReference type="Pfam" id="PF00172">
    <property type="entry name" value="Zn_clus"/>
    <property type="match status" value="1"/>
</dbReference>
<dbReference type="Pfam" id="PF04082">
    <property type="entry name" value="Fungal_trans"/>
    <property type="match status" value="1"/>
</dbReference>
<dbReference type="Proteomes" id="UP000193986">
    <property type="component" value="Unassembled WGS sequence"/>
</dbReference>
<dbReference type="Gene3D" id="4.10.240.10">
    <property type="entry name" value="Zn(2)-C6 fungal-type DNA-binding domain"/>
    <property type="match status" value="1"/>
</dbReference>
<evidence type="ECO:0000256" key="5">
    <source>
        <dbReference type="ARBA" id="ARBA00023242"/>
    </source>
</evidence>
<dbReference type="PANTHER" id="PTHR31668">
    <property type="entry name" value="GLUCOSE TRANSPORT TRANSCRIPTION REGULATOR RGT1-RELATED-RELATED"/>
    <property type="match status" value="1"/>
</dbReference>
<dbReference type="OrthoDB" id="4161332at2759"/>
<dbReference type="GO" id="GO:0003677">
    <property type="term" value="F:DNA binding"/>
    <property type="evidence" value="ECO:0007669"/>
    <property type="project" value="UniProtKB-KW"/>
</dbReference>
<dbReference type="PANTHER" id="PTHR31668:SF26">
    <property type="entry name" value="GLUCOSE TRANSPORT TRANSCRIPTION REGULATOR RGT1-RELATED"/>
    <property type="match status" value="1"/>
</dbReference>
<feature type="region of interest" description="Disordered" evidence="6">
    <location>
        <begin position="770"/>
        <end position="794"/>
    </location>
</feature>
<evidence type="ECO:0000256" key="3">
    <source>
        <dbReference type="ARBA" id="ARBA00023125"/>
    </source>
</evidence>
<keyword evidence="3" id="KW-0238">DNA-binding</keyword>
<evidence type="ECO:0000256" key="4">
    <source>
        <dbReference type="ARBA" id="ARBA00023163"/>
    </source>
</evidence>
<feature type="region of interest" description="Disordered" evidence="6">
    <location>
        <begin position="1"/>
        <end position="137"/>
    </location>
</feature>
<evidence type="ECO:0000313" key="9">
    <source>
        <dbReference type="Proteomes" id="UP000193986"/>
    </source>
</evidence>
<dbReference type="InterPro" id="IPR036864">
    <property type="entry name" value="Zn2-C6_fun-type_DNA-bd_sf"/>
</dbReference>
<keyword evidence="2" id="KW-0805">Transcription regulation</keyword>
<dbReference type="GO" id="GO:0006351">
    <property type="term" value="P:DNA-templated transcription"/>
    <property type="evidence" value="ECO:0007669"/>
    <property type="project" value="InterPro"/>
</dbReference>
<evidence type="ECO:0000256" key="2">
    <source>
        <dbReference type="ARBA" id="ARBA00023015"/>
    </source>
</evidence>
<dbReference type="SMART" id="SM00906">
    <property type="entry name" value="Fungal_trans"/>
    <property type="match status" value="1"/>
</dbReference>
<organism evidence="8 9">
    <name type="scientific">Naematelia encephala</name>
    <dbReference type="NCBI Taxonomy" id="71784"/>
    <lineage>
        <taxon>Eukaryota</taxon>
        <taxon>Fungi</taxon>
        <taxon>Dikarya</taxon>
        <taxon>Basidiomycota</taxon>
        <taxon>Agaricomycotina</taxon>
        <taxon>Tremellomycetes</taxon>
        <taxon>Tremellales</taxon>
        <taxon>Naemateliaceae</taxon>
        <taxon>Naematelia</taxon>
    </lineage>
</organism>
<evidence type="ECO:0000256" key="6">
    <source>
        <dbReference type="SAM" id="MobiDB-lite"/>
    </source>
</evidence>
<dbReference type="GO" id="GO:0000981">
    <property type="term" value="F:DNA-binding transcription factor activity, RNA polymerase II-specific"/>
    <property type="evidence" value="ECO:0007669"/>
    <property type="project" value="InterPro"/>
</dbReference>
<dbReference type="SUPFAM" id="SSF57701">
    <property type="entry name" value="Zn2/Cys6 DNA-binding domain"/>
    <property type="match status" value="1"/>
</dbReference>
<evidence type="ECO:0000313" key="8">
    <source>
        <dbReference type="EMBL" id="ORY31213.1"/>
    </source>
</evidence>
<dbReference type="AlphaFoldDB" id="A0A1Y2B8R7"/>
<comment type="caution">
    <text evidence="8">The sequence shown here is derived from an EMBL/GenBank/DDBJ whole genome shotgun (WGS) entry which is preliminary data.</text>
</comment>
<evidence type="ECO:0000259" key="7">
    <source>
        <dbReference type="PROSITE" id="PS50048"/>
    </source>
</evidence>
<name>A0A1Y2B8R7_9TREE</name>
<feature type="compositionally biased region" description="Polar residues" evidence="6">
    <location>
        <begin position="74"/>
        <end position="103"/>
    </location>
</feature>
<dbReference type="InterPro" id="IPR007219">
    <property type="entry name" value="XnlR_reg_dom"/>
</dbReference>
<dbReference type="InterPro" id="IPR001138">
    <property type="entry name" value="Zn2Cys6_DnaBD"/>
</dbReference>
<feature type="compositionally biased region" description="Low complexity" evidence="6">
    <location>
        <begin position="19"/>
        <end position="49"/>
    </location>
</feature>
<keyword evidence="5" id="KW-0539">Nucleus</keyword>
<keyword evidence="4" id="KW-0804">Transcription</keyword>
<gene>
    <name evidence="8" type="ORF">BCR39DRAFT_526923</name>
</gene>
<dbReference type="InParanoid" id="A0A1Y2B8R7"/>
<dbReference type="EMBL" id="MCFC01000016">
    <property type="protein sequence ID" value="ORY31213.1"/>
    <property type="molecule type" value="Genomic_DNA"/>
</dbReference>
<dbReference type="CDD" id="cd00067">
    <property type="entry name" value="GAL4"/>
    <property type="match status" value="1"/>
</dbReference>
<sequence length="904" mass="99901">MYNGQGLPGSQPPYPPYPIQGDQPWTAGFGQDGIDSQQQSQQWYMNQGQAGPSTLQSGYEVPNLVAGPAVYHPRQTSISSTYTPPQATSNTTPDTNDQASLGSKTDKLVKKKRKKVTDGDAKEPSPDTEKEKRTKTGRACDACRTKKIRCDILSVETPEGETPICAHCKQYGLECTFFLPITETRFKKRKGTDMEETALPGISTRTDGDSHSPTYADATVKGPREVPVRLEGPTSLSFLLHTTLPASASEAYDLREHNKWEVSEDGNGLIRVYAPPTAMPFADGDPDDPTRAHNRLNRPVLSAQTISLLVNAYFDQLAPLFPIISRAEFAAKATPSPLLLYAICGLGATRRQFPREVFAGVRGVINGLLRSNDILSDARFENVQALLLLSQVGDLHAQPTAATASAALVRTGTATRMAQDLGLHRESTLRAQTAQDLVYVELRRRVWATCVILDRWYGAALGIPLLVDLLDCDVLLPAPYEINPDTEPGTWSIDPSYLGLTEHLKLAILMGRVLKTIYSPTGLKHATDAQLVDLLEDMNVWQDNLPEQLKFTGKTSSTIAGLLHLSYTALHFLFWRVFMRIQYTCPPHIHFRLRMANWNRMIQWSGESIEWLAVNDEALDSLFVFPYTATSCALIQYHTWARRRDQGALDMLRVIKETAVNWEKMVKPDQMSIRRKTCETMTLLYEAALKTNPDTVEDTKDRPPAVNPTPGVTARPDYGNAVWIKDETRPGGGCWVAATEEDCQASGVQYDVLLLHEMPQGPLRRLAEEKLRRGSEIQQSQRTKLEKDSDDAQQDVKDLHWRESNLNPQINGDGIVPAGGGTGVMASGIEGQVPCNTGVYNVDGTGLTQPRPLWPGDDGNPLSDWGVMPGVMPDANGVDFSLLDTLPTSGIDFPSWEVSRIFMT</sequence>
<protein>
    <submittedName>
        <fullName evidence="8">Fungal-specific transcription factor domain-domain-containing protein</fullName>
    </submittedName>
</protein>
<dbReference type="CDD" id="cd12148">
    <property type="entry name" value="fungal_TF_MHR"/>
    <property type="match status" value="1"/>
</dbReference>
<feature type="compositionally biased region" description="Basic and acidic residues" evidence="6">
    <location>
        <begin position="116"/>
        <end position="134"/>
    </location>
</feature>
<dbReference type="InterPro" id="IPR050797">
    <property type="entry name" value="Carb_Metab_Trans_Reg"/>
</dbReference>
<keyword evidence="9" id="KW-1185">Reference proteome</keyword>
<reference evidence="8 9" key="1">
    <citation type="submission" date="2016-07" db="EMBL/GenBank/DDBJ databases">
        <title>Pervasive Adenine N6-methylation of Active Genes in Fungi.</title>
        <authorList>
            <consortium name="DOE Joint Genome Institute"/>
            <person name="Mondo S.J."/>
            <person name="Dannebaum R.O."/>
            <person name="Kuo R.C."/>
            <person name="Labutti K."/>
            <person name="Haridas S."/>
            <person name="Kuo A."/>
            <person name="Salamov A."/>
            <person name="Ahrendt S.R."/>
            <person name="Lipzen A."/>
            <person name="Sullivan W."/>
            <person name="Andreopoulos W.B."/>
            <person name="Clum A."/>
            <person name="Lindquist E."/>
            <person name="Daum C."/>
            <person name="Ramamoorthy G.K."/>
            <person name="Gryganskyi A."/>
            <person name="Culley D."/>
            <person name="Magnuson J.K."/>
            <person name="James T.Y."/>
            <person name="O'Malley M.A."/>
            <person name="Stajich J.E."/>
            <person name="Spatafora J.W."/>
            <person name="Visel A."/>
            <person name="Grigoriev I.V."/>
        </authorList>
    </citation>
    <scope>NUCLEOTIDE SEQUENCE [LARGE SCALE GENOMIC DNA]</scope>
    <source>
        <strain evidence="8 9">68-887.2</strain>
    </source>
</reference>
<evidence type="ECO:0000256" key="1">
    <source>
        <dbReference type="ARBA" id="ARBA00022723"/>
    </source>
</evidence>
<keyword evidence="1" id="KW-0479">Metal-binding</keyword>
<proteinExistence type="predicted"/>
<feature type="domain" description="Zn(2)-C6 fungal-type" evidence="7">
    <location>
        <begin position="139"/>
        <end position="177"/>
    </location>
</feature>
<feature type="region of interest" description="Disordered" evidence="6">
    <location>
        <begin position="694"/>
        <end position="714"/>
    </location>
</feature>